<keyword evidence="2" id="KW-0472">Membrane</keyword>
<comment type="caution">
    <text evidence="5">The sequence shown here is derived from an EMBL/GenBank/DDBJ whole genome shotgun (WGS) entry which is preliminary data.</text>
</comment>
<dbReference type="Proteomes" id="UP001162164">
    <property type="component" value="Unassembled WGS sequence"/>
</dbReference>
<evidence type="ECO:0000313" key="5">
    <source>
        <dbReference type="EMBL" id="KAJ8985651.1"/>
    </source>
</evidence>
<evidence type="ECO:0000256" key="2">
    <source>
        <dbReference type="SAM" id="Phobius"/>
    </source>
</evidence>
<evidence type="ECO:0000313" key="6">
    <source>
        <dbReference type="Proteomes" id="UP001162164"/>
    </source>
</evidence>
<accession>A0ABQ9K4X1</accession>
<keyword evidence="2" id="KW-1133">Transmembrane helix</keyword>
<dbReference type="InterPro" id="IPR018247">
    <property type="entry name" value="EF_Hand_1_Ca_BS"/>
</dbReference>
<proteinExistence type="predicted"/>
<gene>
    <name evidence="5" type="ORF">NQ317_015147</name>
</gene>
<organism evidence="5 6">
    <name type="scientific">Molorchus minor</name>
    <dbReference type="NCBI Taxonomy" id="1323400"/>
    <lineage>
        <taxon>Eukaryota</taxon>
        <taxon>Metazoa</taxon>
        <taxon>Ecdysozoa</taxon>
        <taxon>Arthropoda</taxon>
        <taxon>Hexapoda</taxon>
        <taxon>Insecta</taxon>
        <taxon>Pterygota</taxon>
        <taxon>Neoptera</taxon>
        <taxon>Endopterygota</taxon>
        <taxon>Coleoptera</taxon>
        <taxon>Polyphaga</taxon>
        <taxon>Cucujiformia</taxon>
        <taxon>Chrysomeloidea</taxon>
        <taxon>Cerambycidae</taxon>
        <taxon>Lamiinae</taxon>
        <taxon>Monochamini</taxon>
        <taxon>Molorchus</taxon>
    </lineage>
</organism>
<dbReference type="EMBL" id="JAPWTJ010000010">
    <property type="protein sequence ID" value="KAJ8985651.1"/>
    <property type="molecule type" value="Genomic_DNA"/>
</dbReference>
<dbReference type="SUPFAM" id="SSF47473">
    <property type="entry name" value="EF-hand"/>
    <property type="match status" value="1"/>
</dbReference>
<keyword evidence="3" id="KW-0732">Signal</keyword>
<feature type="domain" description="EF-hand" evidence="4">
    <location>
        <begin position="34"/>
        <end position="69"/>
    </location>
</feature>
<protein>
    <recommendedName>
        <fullName evidence="4">EF-hand domain-containing protein</fullName>
    </recommendedName>
</protein>
<evidence type="ECO:0000259" key="4">
    <source>
        <dbReference type="PROSITE" id="PS50222"/>
    </source>
</evidence>
<keyword evidence="1" id="KW-0106">Calcium</keyword>
<sequence length="83" mass="9727">MRFEDWELFCLFLLGSMCLGNGEDVQIEIMSDEKLAELVDDILKTADKDNDGFVSYMEFRKHSEILTSINLFLIFSLVFFIYI</sequence>
<evidence type="ECO:0000256" key="3">
    <source>
        <dbReference type="SAM" id="SignalP"/>
    </source>
</evidence>
<feature type="chain" id="PRO_5046065121" description="EF-hand domain-containing protein" evidence="3">
    <location>
        <begin position="23"/>
        <end position="83"/>
    </location>
</feature>
<keyword evidence="6" id="KW-1185">Reference proteome</keyword>
<reference evidence="5" key="1">
    <citation type="journal article" date="2023" name="Insect Mol. Biol.">
        <title>Genome sequencing provides insights into the evolution of gene families encoding plant cell wall-degrading enzymes in longhorned beetles.</title>
        <authorList>
            <person name="Shin N.R."/>
            <person name="Okamura Y."/>
            <person name="Kirsch R."/>
            <person name="Pauchet Y."/>
        </authorList>
    </citation>
    <scope>NUCLEOTIDE SEQUENCE</scope>
    <source>
        <strain evidence="5">MMC_N1</strain>
    </source>
</reference>
<dbReference type="InterPro" id="IPR002048">
    <property type="entry name" value="EF_hand_dom"/>
</dbReference>
<dbReference type="PROSITE" id="PS50222">
    <property type="entry name" value="EF_HAND_2"/>
    <property type="match status" value="1"/>
</dbReference>
<feature type="signal peptide" evidence="3">
    <location>
        <begin position="1"/>
        <end position="22"/>
    </location>
</feature>
<feature type="transmembrane region" description="Helical" evidence="2">
    <location>
        <begin position="65"/>
        <end position="82"/>
    </location>
</feature>
<evidence type="ECO:0000256" key="1">
    <source>
        <dbReference type="ARBA" id="ARBA00022837"/>
    </source>
</evidence>
<dbReference type="InterPro" id="IPR011992">
    <property type="entry name" value="EF-hand-dom_pair"/>
</dbReference>
<name>A0ABQ9K4X1_9CUCU</name>
<keyword evidence="2" id="KW-0812">Transmembrane</keyword>
<dbReference type="PROSITE" id="PS00018">
    <property type="entry name" value="EF_HAND_1"/>
    <property type="match status" value="1"/>
</dbReference>
<dbReference type="Gene3D" id="1.10.238.10">
    <property type="entry name" value="EF-hand"/>
    <property type="match status" value="1"/>
</dbReference>